<dbReference type="Pfam" id="PF07762">
    <property type="entry name" value="DUF1618"/>
    <property type="match status" value="1"/>
</dbReference>
<dbReference type="RefSeq" id="XP_044412354.1">
    <property type="nucleotide sequence ID" value="XM_044556419.1"/>
</dbReference>
<protein>
    <recommendedName>
        <fullName evidence="1">DUF1618 domain-containing protein</fullName>
    </recommendedName>
</protein>
<dbReference type="Gramene" id="TraesCS6B02G208300.1">
    <property type="protein sequence ID" value="TraesCS6B02G208300.1"/>
    <property type="gene ID" value="TraesCS6B02G208300"/>
</dbReference>
<feature type="domain" description="DUF1618" evidence="1">
    <location>
        <begin position="229"/>
        <end position="369"/>
    </location>
</feature>
<evidence type="ECO:0000313" key="2">
    <source>
        <dbReference type="EnsemblPlants" id="TraesCS6B02G208300.1"/>
    </source>
</evidence>
<dbReference type="Proteomes" id="UP000019116">
    <property type="component" value="Chromosome 6B"/>
</dbReference>
<evidence type="ECO:0000313" key="3">
    <source>
        <dbReference type="Proteomes" id="UP000019116"/>
    </source>
</evidence>
<dbReference type="PANTHER" id="PTHR33074">
    <property type="entry name" value="EXPRESSED PROTEIN-RELATED"/>
    <property type="match status" value="1"/>
</dbReference>
<accession>A0A3B6PM85</accession>
<name>A0A3B6PM85_WHEAT</name>
<proteinExistence type="predicted"/>
<sequence length="606" mass="68183">MVRPLFARLPPPPDYAPMFPDWVLLDTVVRGANYDWKKMSMAQCSASLATTARTFVDVKSEAESQEEVVVEVEVSFLFVSPPDISGFIVHVGDYGLSNGACVVSTDGDAVLLAITMAAFKRRRYFVYTAGLGKPSLEVLPYPPNEFPQTQSVGILNHSQGYVVAALTPEYSANTSKAFTYKLFHYCSRTRTWSNKVVKLRSGFRSADRTHIIDHKTTKVIKVGENSLGWVDLWHGIISCNLLQEDPGMQFFNFPGPMDINSRYYGIIPARSFRDVIWTGNTLRIVEVEYNQDAKAGGDYSWKAIMKIRNKGTRWGTQNDVDSGNIILGEESWNLLWQSHTLPDHVPRSYHLSKLECFAPTLGIDDNVIYMMSRSFLSEEKPFGLFAAVDMNNNDARLVSFSTERLTYVDPNYCPCTVSRYFQNAGLNTIGGNLRWIGLIKLAVLHDILAAIETLKSLDAILMKAERPDETQLDQTHLRNCCVSVEMLGQLAPAIIFYTDEVPPTSIRCHVIALKGEFSLLDDKTLAFMDKDQYARTVNSMHFKICSVIKVAHSLVKGLLPKKLDDPHYSLLSVERSLKYGELPLTQHLRRLDVSERGPTHPVRGWS</sequence>
<reference evidence="2" key="2">
    <citation type="submission" date="2018-10" db="UniProtKB">
        <authorList>
            <consortium name="EnsemblPlants"/>
        </authorList>
    </citation>
    <scope>IDENTIFICATION</scope>
</reference>
<dbReference type="Gramene" id="TraesCS6B03G0550300.1">
    <property type="protein sequence ID" value="TraesCS6B03G0550300.1.CDS"/>
    <property type="gene ID" value="TraesCS6B03G0550300"/>
</dbReference>
<dbReference type="Gramene" id="TraesJUL6B03G03538910.1">
    <property type="protein sequence ID" value="TraesJUL6B03G03538910.1"/>
    <property type="gene ID" value="TraesJUL6B03G03538910"/>
</dbReference>
<organism evidence="2">
    <name type="scientific">Triticum aestivum</name>
    <name type="common">Wheat</name>
    <dbReference type="NCBI Taxonomy" id="4565"/>
    <lineage>
        <taxon>Eukaryota</taxon>
        <taxon>Viridiplantae</taxon>
        <taxon>Streptophyta</taxon>
        <taxon>Embryophyta</taxon>
        <taxon>Tracheophyta</taxon>
        <taxon>Spermatophyta</taxon>
        <taxon>Magnoliopsida</taxon>
        <taxon>Liliopsida</taxon>
        <taxon>Poales</taxon>
        <taxon>Poaceae</taxon>
        <taxon>BOP clade</taxon>
        <taxon>Pooideae</taxon>
        <taxon>Triticodae</taxon>
        <taxon>Triticeae</taxon>
        <taxon>Triticinae</taxon>
        <taxon>Triticum</taxon>
    </lineage>
</organism>
<dbReference type="GeneID" id="123136911"/>
<dbReference type="EnsemblPlants" id="TraesCS6B02G208300.1">
    <property type="protein sequence ID" value="TraesCS6B02G208300.1"/>
    <property type="gene ID" value="TraesCS6B02G208300"/>
</dbReference>
<dbReference type="AlphaFoldDB" id="A0A3B6PM85"/>
<evidence type="ECO:0000259" key="1">
    <source>
        <dbReference type="Pfam" id="PF07762"/>
    </source>
</evidence>
<gene>
    <name evidence="2" type="primary">LOC123136911</name>
</gene>
<keyword evidence="3" id="KW-1185">Reference proteome</keyword>
<dbReference type="InterPro" id="IPR011676">
    <property type="entry name" value="DUF1618"/>
</dbReference>
<reference evidence="2" key="1">
    <citation type="submission" date="2018-08" db="EMBL/GenBank/DDBJ databases">
        <authorList>
            <person name="Rossello M."/>
        </authorList>
    </citation>
    <scope>NUCLEOTIDE SEQUENCE [LARGE SCALE GENOMIC DNA]</scope>
    <source>
        <strain evidence="2">cv. Chinese Spring</strain>
    </source>
</reference>
<dbReference type="PANTHER" id="PTHR33074:SF130">
    <property type="entry name" value="DUF1618 DOMAIN-CONTAINING PROTEIN"/>
    <property type="match status" value="1"/>
</dbReference>
<dbReference type="STRING" id="4565.A0A3B6PM85"/>